<sequence>MSYVIGIDPGISGAISVFRDNVLHSVVDMPTLEVDSGKTKKRHISAVTLRDILELYPIAHVVIEKVGAMPGQGVSSMFNFGRSAGIIEGVVAALRMPSTYVTPSAWTKAVGRAAGKDASRMRAMELFPTRAELFKRAKDDGRADAALIAYWYITKNA</sequence>
<dbReference type="GO" id="GO:0008821">
    <property type="term" value="F:crossover junction DNA endonuclease activity"/>
    <property type="evidence" value="ECO:0007669"/>
    <property type="project" value="InterPro"/>
</dbReference>
<accession>A0A6J7WG02</accession>
<dbReference type="InterPro" id="IPR045290">
    <property type="entry name" value="MOC1-like"/>
</dbReference>
<dbReference type="InterPro" id="IPR012337">
    <property type="entry name" value="RNaseH-like_sf"/>
</dbReference>
<dbReference type="SUPFAM" id="SSF53098">
    <property type="entry name" value="Ribonuclease H-like"/>
    <property type="match status" value="1"/>
</dbReference>
<dbReference type="PANTHER" id="PTHR36015:SF6">
    <property type="entry name" value="HOLLIDAY JUNCTION RESOLVASE MOC1, CHLOROPLASTIC-RELATED"/>
    <property type="match status" value="1"/>
</dbReference>
<dbReference type="InterPro" id="IPR036397">
    <property type="entry name" value="RNaseH_sf"/>
</dbReference>
<name>A0A6J7WG02_9CAUD</name>
<proteinExistence type="predicted"/>
<protein>
    <submittedName>
        <fullName evidence="1">Uncharacterized protein</fullName>
    </submittedName>
</protein>
<reference evidence="1" key="1">
    <citation type="submission" date="2020-05" db="EMBL/GenBank/DDBJ databases">
        <authorList>
            <person name="Chiriac C."/>
            <person name="Salcher M."/>
            <person name="Ghai R."/>
            <person name="Kavagutti S V."/>
        </authorList>
    </citation>
    <scope>NUCLEOTIDE SEQUENCE</scope>
</reference>
<dbReference type="Gene3D" id="3.30.420.10">
    <property type="entry name" value="Ribonuclease H-like superfamily/Ribonuclease H"/>
    <property type="match status" value="1"/>
</dbReference>
<dbReference type="CDD" id="cd22992">
    <property type="entry name" value="MOC1"/>
    <property type="match status" value="1"/>
</dbReference>
<dbReference type="GO" id="GO:0003676">
    <property type="term" value="F:nucleic acid binding"/>
    <property type="evidence" value="ECO:0007669"/>
    <property type="project" value="InterPro"/>
</dbReference>
<evidence type="ECO:0000313" key="1">
    <source>
        <dbReference type="EMBL" id="CAB5212585.1"/>
    </source>
</evidence>
<organism evidence="1">
    <name type="scientific">uncultured Caudovirales phage</name>
    <dbReference type="NCBI Taxonomy" id="2100421"/>
    <lineage>
        <taxon>Viruses</taxon>
        <taxon>Duplodnaviria</taxon>
        <taxon>Heunggongvirae</taxon>
        <taxon>Uroviricota</taxon>
        <taxon>Caudoviricetes</taxon>
        <taxon>Peduoviridae</taxon>
        <taxon>Maltschvirus</taxon>
        <taxon>Maltschvirus maltsch</taxon>
    </lineage>
</organism>
<gene>
    <name evidence="1" type="ORF">UFOVP189_27</name>
</gene>
<dbReference type="PANTHER" id="PTHR36015">
    <property type="entry name" value="HOLLIDAY JUNCTION RESOLVASE MOC1, CHLOROPLASTIC-RELATED"/>
    <property type="match status" value="1"/>
</dbReference>
<dbReference type="EMBL" id="LR798234">
    <property type="protein sequence ID" value="CAB5212585.1"/>
    <property type="molecule type" value="Genomic_DNA"/>
</dbReference>